<organism evidence="2 3">
    <name type="scientific">Quillaja saponaria</name>
    <name type="common">Soap bark tree</name>
    <dbReference type="NCBI Taxonomy" id="32244"/>
    <lineage>
        <taxon>Eukaryota</taxon>
        <taxon>Viridiplantae</taxon>
        <taxon>Streptophyta</taxon>
        <taxon>Embryophyta</taxon>
        <taxon>Tracheophyta</taxon>
        <taxon>Spermatophyta</taxon>
        <taxon>Magnoliopsida</taxon>
        <taxon>eudicotyledons</taxon>
        <taxon>Gunneridae</taxon>
        <taxon>Pentapetalae</taxon>
        <taxon>rosids</taxon>
        <taxon>fabids</taxon>
        <taxon>Fabales</taxon>
        <taxon>Quillajaceae</taxon>
        <taxon>Quillaja</taxon>
    </lineage>
</organism>
<evidence type="ECO:0000256" key="1">
    <source>
        <dbReference type="SAM" id="Phobius"/>
    </source>
</evidence>
<dbReference type="AlphaFoldDB" id="A0AAD7PGN5"/>
<dbReference type="EMBL" id="JARAOO010000010">
    <property type="protein sequence ID" value="KAJ7954224.1"/>
    <property type="molecule type" value="Genomic_DNA"/>
</dbReference>
<gene>
    <name evidence="2" type="ORF">O6P43_025828</name>
</gene>
<comment type="caution">
    <text evidence="2">The sequence shown here is derived from an EMBL/GenBank/DDBJ whole genome shotgun (WGS) entry which is preliminary data.</text>
</comment>
<evidence type="ECO:0000313" key="3">
    <source>
        <dbReference type="Proteomes" id="UP001163823"/>
    </source>
</evidence>
<feature type="transmembrane region" description="Helical" evidence="1">
    <location>
        <begin position="71"/>
        <end position="89"/>
    </location>
</feature>
<reference evidence="2" key="1">
    <citation type="journal article" date="2023" name="Science">
        <title>Elucidation of the pathway for biosynthesis of saponin adjuvants from the soapbark tree.</title>
        <authorList>
            <person name="Reed J."/>
            <person name="Orme A."/>
            <person name="El-Demerdash A."/>
            <person name="Owen C."/>
            <person name="Martin L.B.B."/>
            <person name="Misra R.C."/>
            <person name="Kikuchi S."/>
            <person name="Rejzek M."/>
            <person name="Martin A.C."/>
            <person name="Harkess A."/>
            <person name="Leebens-Mack J."/>
            <person name="Louveau T."/>
            <person name="Stephenson M.J."/>
            <person name="Osbourn A."/>
        </authorList>
    </citation>
    <scope>NUCLEOTIDE SEQUENCE</scope>
    <source>
        <strain evidence="2">S10</strain>
    </source>
</reference>
<dbReference type="KEGG" id="qsa:O6P43_025828"/>
<sequence length="96" mass="10622">MHFKSCTGILFWYRHLLLFQGHLKPFQELNWHSLSVSASPSIPVMASPSLGFSLLTYSFFGIIYSRDLGSLCIMLSTLASSSILTFSFGQPSSSVP</sequence>
<name>A0AAD7PGN5_QUISA</name>
<feature type="transmembrane region" description="Helical" evidence="1">
    <location>
        <begin position="42"/>
        <end position="64"/>
    </location>
</feature>
<evidence type="ECO:0000313" key="2">
    <source>
        <dbReference type="EMBL" id="KAJ7954224.1"/>
    </source>
</evidence>
<keyword evidence="1" id="KW-0472">Membrane</keyword>
<protein>
    <submittedName>
        <fullName evidence="2">Uncharacterized protein</fullName>
    </submittedName>
</protein>
<keyword evidence="1" id="KW-0812">Transmembrane</keyword>
<dbReference type="Proteomes" id="UP001163823">
    <property type="component" value="Chromosome 10"/>
</dbReference>
<proteinExistence type="predicted"/>
<keyword evidence="1" id="KW-1133">Transmembrane helix</keyword>
<accession>A0AAD7PGN5</accession>
<keyword evidence="3" id="KW-1185">Reference proteome</keyword>